<name>A0A545TAV6_9PROT</name>
<evidence type="ECO:0000259" key="1">
    <source>
        <dbReference type="Pfam" id="PF09836"/>
    </source>
</evidence>
<gene>
    <name evidence="2" type="ORF">FKG95_23995</name>
</gene>
<sequence length="279" mass="31179">MSPRWTACWTRRQRRRLVSMQLNQRRPSMLSLSELQVQWREALLAPPGLEPVMEAMSEHPALAIHRNNFFNATRRALMDVYPTVEALVGAEFFAVMARDFILAEPPGSPVIMDYGDAFPGFIARYPAVRDLPYLADMAAFEWDMHQVRHAAEVPAMTQDDFTGLSEEALIRLELSLVPAARVFVSDYAVAQLWHAHWIEPLKLSSLGSINDATCVLMVRRDFEVSVISLTWGQAVLLESVEGGAGLGVATAMALEEDEAHDISRSNAKLALAQCLMRRA</sequence>
<dbReference type="Proteomes" id="UP000315252">
    <property type="component" value="Unassembled WGS sequence"/>
</dbReference>
<evidence type="ECO:0000313" key="3">
    <source>
        <dbReference type="Proteomes" id="UP000315252"/>
    </source>
</evidence>
<dbReference type="OrthoDB" id="4146344at2"/>
<keyword evidence="3" id="KW-1185">Reference proteome</keyword>
<organism evidence="2 3">
    <name type="scientific">Denitrobaculum tricleocarpae</name>
    <dbReference type="NCBI Taxonomy" id="2591009"/>
    <lineage>
        <taxon>Bacteria</taxon>
        <taxon>Pseudomonadati</taxon>
        <taxon>Pseudomonadota</taxon>
        <taxon>Alphaproteobacteria</taxon>
        <taxon>Rhodospirillales</taxon>
        <taxon>Rhodospirillaceae</taxon>
        <taxon>Denitrobaculum</taxon>
    </lineage>
</organism>
<dbReference type="AlphaFoldDB" id="A0A545TAV6"/>
<dbReference type="Gene3D" id="1.10.150.690">
    <property type="entry name" value="DUF2063"/>
    <property type="match status" value="1"/>
</dbReference>
<proteinExistence type="predicted"/>
<accession>A0A545TAV6</accession>
<comment type="caution">
    <text evidence="2">The sequence shown here is derived from an EMBL/GenBank/DDBJ whole genome shotgun (WGS) entry which is preliminary data.</text>
</comment>
<dbReference type="InterPro" id="IPR018640">
    <property type="entry name" value="DUF2063"/>
</dbReference>
<reference evidence="2 3" key="1">
    <citation type="submission" date="2019-06" db="EMBL/GenBank/DDBJ databases">
        <title>Whole genome sequence for Rhodospirillaceae sp. R148.</title>
        <authorList>
            <person name="Wang G."/>
        </authorList>
    </citation>
    <scope>NUCLEOTIDE SEQUENCE [LARGE SCALE GENOMIC DNA]</scope>
    <source>
        <strain evidence="2 3">R148</strain>
    </source>
</reference>
<dbReference type="EMBL" id="VHSH01000010">
    <property type="protein sequence ID" value="TQV74350.1"/>
    <property type="molecule type" value="Genomic_DNA"/>
</dbReference>
<evidence type="ECO:0000313" key="2">
    <source>
        <dbReference type="EMBL" id="TQV74350.1"/>
    </source>
</evidence>
<protein>
    <submittedName>
        <fullName evidence="2">DUF2063 domain-containing protein</fullName>
    </submittedName>
</protein>
<dbReference type="InterPro" id="IPR044922">
    <property type="entry name" value="DUF2063_N_sf"/>
</dbReference>
<dbReference type="Pfam" id="PF09836">
    <property type="entry name" value="DUF2063"/>
    <property type="match status" value="1"/>
</dbReference>
<feature type="domain" description="Putative DNA-binding" evidence="1">
    <location>
        <begin position="35"/>
        <end position="122"/>
    </location>
</feature>